<dbReference type="GO" id="GO:0006508">
    <property type="term" value="P:proteolysis"/>
    <property type="evidence" value="ECO:0007669"/>
    <property type="project" value="UniProtKB-KW"/>
</dbReference>
<dbReference type="GO" id="GO:0008234">
    <property type="term" value="F:cysteine-type peptidase activity"/>
    <property type="evidence" value="ECO:0007669"/>
    <property type="project" value="InterPro"/>
</dbReference>
<protein>
    <recommendedName>
        <fullName evidence="4">Ubiquitin-like protease family profile domain-containing protein</fullName>
    </recommendedName>
</protein>
<name>R0GM90_9BRAS</name>
<organism evidence="5 6">
    <name type="scientific">Capsella rubella</name>
    <dbReference type="NCBI Taxonomy" id="81985"/>
    <lineage>
        <taxon>Eukaryota</taxon>
        <taxon>Viridiplantae</taxon>
        <taxon>Streptophyta</taxon>
        <taxon>Embryophyta</taxon>
        <taxon>Tracheophyta</taxon>
        <taxon>Spermatophyta</taxon>
        <taxon>Magnoliopsida</taxon>
        <taxon>eudicotyledons</taxon>
        <taxon>Gunneridae</taxon>
        <taxon>Pentapetalae</taxon>
        <taxon>rosids</taxon>
        <taxon>malvids</taxon>
        <taxon>Brassicales</taxon>
        <taxon>Brassicaceae</taxon>
        <taxon>Camelineae</taxon>
        <taxon>Capsella</taxon>
    </lineage>
</organism>
<evidence type="ECO:0000256" key="3">
    <source>
        <dbReference type="ARBA" id="ARBA00022801"/>
    </source>
</evidence>
<proteinExistence type="inferred from homology"/>
<dbReference type="Pfam" id="PF02902">
    <property type="entry name" value="Peptidase_C48"/>
    <property type="match status" value="1"/>
</dbReference>
<evidence type="ECO:0000313" key="5">
    <source>
        <dbReference type="EMBL" id="EOA12318.1"/>
    </source>
</evidence>
<dbReference type="Proteomes" id="UP000029121">
    <property type="component" value="Unassembled WGS sequence"/>
</dbReference>
<dbReference type="SUPFAM" id="SSF54001">
    <property type="entry name" value="Cysteine proteinases"/>
    <property type="match status" value="1"/>
</dbReference>
<keyword evidence="2" id="KW-0645">Protease</keyword>
<reference evidence="6" key="1">
    <citation type="journal article" date="2013" name="Nat. Genet.">
        <title>The Capsella rubella genome and the genomic consequences of rapid mating system evolution.</title>
        <authorList>
            <person name="Slotte T."/>
            <person name="Hazzouri K.M."/>
            <person name="Agren J.A."/>
            <person name="Koenig D."/>
            <person name="Maumus F."/>
            <person name="Guo Y.L."/>
            <person name="Steige K."/>
            <person name="Platts A.E."/>
            <person name="Escobar J.S."/>
            <person name="Newman L.K."/>
            <person name="Wang W."/>
            <person name="Mandakova T."/>
            <person name="Vello E."/>
            <person name="Smith L.M."/>
            <person name="Henz S.R."/>
            <person name="Steffen J."/>
            <person name="Takuno S."/>
            <person name="Brandvain Y."/>
            <person name="Coop G."/>
            <person name="Andolfatto P."/>
            <person name="Hu T.T."/>
            <person name="Blanchette M."/>
            <person name="Clark R.M."/>
            <person name="Quesneville H."/>
            <person name="Nordborg M."/>
            <person name="Gaut B.S."/>
            <person name="Lysak M.A."/>
            <person name="Jenkins J."/>
            <person name="Grimwood J."/>
            <person name="Chapman J."/>
            <person name="Prochnik S."/>
            <person name="Shu S."/>
            <person name="Rokhsar D."/>
            <person name="Schmutz J."/>
            <person name="Weigel D."/>
            <person name="Wright S.I."/>
        </authorList>
    </citation>
    <scope>NUCLEOTIDE SEQUENCE [LARGE SCALE GENOMIC DNA]</scope>
    <source>
        <strain evidence="6">cv. Monte Gargano</strain>
    </source>
</reference>
<dbReference type="InterPro" id="IPR038765">
    <property type="entry name" value="Papain-like_cys_pep_sf"/>
</dbReference>
<gene>
    <name evidence="5" type="ORF">CARUB_v10007957mg</name>
</gene>
<feature type="domain" description="Ubiquitin-like protease family profile" evidence="4">
    <location>
        <begin position="125"/>
        <end position="314"/>
    </location>
</feature>
<dbReference type="Gene3D" id="3.40.395.10">
    <property type="entry name" value="Adenoviral Proteinase, Chain A"/>
    <property type="match status" value="1"/>
</dbReference>
<evidence type="ECO:0000259" key="4">
    <source>
        <dbReference type="Pfam" id="PF02902"/>
    </source>
</evidence>
<sequence length="318" mass="35528">MHDEAVEILPYTVVVVDQGGVGIIETRSFVQDPLPLGEVVPLAGAIPGRRSKRMRMFSTKLDGRFQYDKKTKVLVGHPSPVDQNIGMSPEERFQNSMKKLKSARTISLCGEVSLSSKDVLDLIERKKHLSAKKLRVDLLDSKFVSLLFRQFTKFSKVSDHKDFKFPSELVGQILGVGETGRAKLFMEADFLYVPFNFDKKHWLSLCIDLHNGVIVVLDCNTQLRKDQEIISELQPIAFMLPYLLSQAGVFQPPRGPFEIARPSCIPQVQSPLDSGIMAVFLIHAHATRGLEECSEVNVEQLDCEIKILVSAIILAGVP</sequence>
<evidence type="ECO:0000313" key="6">
    <source>
        <dbReference type="Proteomes" id="UP000029121"/>
    </source>
</evidence>
<dbReference type="AlphaFoldDB" id="R0GM90"/>
<keyword evidence="6" id="KW-1185">Reference proteome</keyword>
<accession>R0GM90</accession>
<comment type="similarity">
    <text evidence="1">Belongs to the peptidase C48 family.</text>
</comment>
<dbReference type="EMBL" id="KB870817">
    <property type="protein sequence ID" value="EOA12318.1"/>
    <property type="molecule type" value="Genomic_DNA"/>
</dbReference>
<keyword evidence="3" id="KW-0378">Hydrolase</keyword>
<evidence type="ECO:0000256" key="1">
    <source>
        <dbReference type="ARBA" id="ARBA00005234"/>
    </source>
</evidence>
<evidence type="ECO:0000256" key="2">
    <source>
        <dbReference type="ARBA" id="ARBA00022670"/>
    </source>
</evidence>
<dbReference type="InterPro" id="IPR003653">
    <property type="entry name" value="Peptidase_C48_C"/>
</dbReference>